<proteinExistence type="predicted"/>
<feature type="domain" description="AB hydrolase-1" evidence="12">
    <location>
        <begin position="61"/>
        <end position="142"/>
    </location>
</feature>
<comment type="catalytic activity">
    <reaction evidence="11">
        <text>mycophenolic acid O-acyl-beta-D-glucuronide + H2O = mycophenolate + D-glucuronate + H(+)</text>
        <dbReference type="Rhea" id="RHEA:34179"/>
        <dbReference type="ChEBI" id="CHEBI:15377"/>
        <dbReference type="ChEBI" id="CHEBI:15378"/>
        <dbReference type="ChEBI" id="CHEBI:58720"/>
        <dbReference type="ChEBI" id="CHEBI:62932"/>
        <dbReference type="ChEBI" id="CHEBI:66982"/>
        <dbReference type="EC" id="3.1.1.93"/>
    </reaction>
    <physiologicalReaction direction="left-to-right" evidence="11">
        <dbReference type="Rhea" id="RHEA:34180"/>
    </physiologicalReaction>
</comment>
<evidence type="ECO:0000259" key="12">
    <source>
        <dbReference type="Pfam" id="PF00561"/>
    </source>
</evidence>
<evidence type="ECO:0000256" key="1">
    <source>
        <dbReference type="ARBA" id="ARBA00012423"/>
    </source>
</evidence>
<dbReference type="Gene3D" id="3.40.50.1820">
    <property type="entry name" value="alpha/beta hydrolase"/>
    <property type="match status" value="1"/>
</dbReference>
<evidence type="ECO:0000313" key="13">
    <source>
        <dbReference type="EMBL" id="HHL43426.1"/>
    </source>
</evidence>
<dbReference type="PANTHER" id="PTHR16138:SF7">
    <property type="entry name" value="PALMITOYL-PROTEIN THIOESTERASE ABHD10, MITOCHONDRIAL"/>
    <property type="match status" value="1"/>
</dbReference>
<dbReference type="Proteomes" id="UP000885830">
    <property type="component" value="Unassembled WGS sequence"/>
</dbReference>
<sequence length="260" mass="29166">MTDMDKVKFLNASAYGGLDKHRIAYRKTDGQGPGVIWCGGLKSDMEGTKAQALQNWAEVRGRAFIRFDYFGHGLSTGRFRDGTISRWAQDTIQIIDELTQGPQILVGSSMGGWTSLLAARARPNRVKALVLIAPAPDFTEKLMWAGFDEKVRRTIMQEGIYYEPSDYDEPYEISRELIVDGRANQLLDAPIEFSGPVRILQGLQDKSVPWRHARRLMDVMTGEDVEMTLVKTGDHSLSTPKDIERLINTIEEICTGELGK</sequence>
<dbReference type="GO" id="GO:0008474">
    <property type="term" value="F:palmitoyl-(protein) hydrolase activity"/>
    <property type="evidence" value="ECO:0007669"/>
    <property type="project" value="UniProtKB-EC"/>
</dbReference>
<reference evidence="13" key="1">
    <citation type="journal article" date="2020" name="mSystems">
        <title>Genome- and Community-Level Interaction Insights into Carbon Utilization and Element Cycling Functions of Hydrothermarchaeota in Hydrothermal Sediment.</title>
        <authorList>
            <person name="Zhou Z."/>
            <person name="Liu Y."/>
            <person name="Xu W."/>
            <person name="Pan J."/>
            <person name="Luo Z.H."/>
            <person name="Li M."/>
        </authorList>
    </citation>
    <scope>NUCLEOTIDE SEQUENCE [LARGE SCALE GENOMIC DNA]</scope>
    <source>
        <strain evidence="13">HyVt-485</strain>
    </source>
</reference>
<dbReference type="PANTHER" id="PTHR16138">
    <property type="entry name" value="MYCOPHENOLIC ACID ACYL-GLUCURONIDE ESTERASE, MITOCHONDRIAL"/>
    <property type="match status" value="1"/>
</dbReference>
<keyword evidence="2 13" id="KW-0378">Hydrolase</keyword>
<evidence type="ECO:0000256" key="7">
    <source>
        <dbReference type="ARBA" id="ARBA00042645"/>
    </source>
</evidence>
<evidence type="ECO:0000256" key="5">
    <source>
        <dbReference type="ARBA" id="ARBA00039314"/>
    </source>
</evidence>
<dbReference type="Pfam" id="PF00561">
    <property type="entry name" value="Abhydrolase_1"/>
    <property type="match status" value="1"/>
</dbReference>
<organism evidence="13">
    <name type="scientific">Hellea balneolensis</name>
    <dbReference type="NCBI Taxonomy" id="287478"/>
    <lineage>
        <taxon>Bacteria</taxon>
        <taxon>Pseudomonadati</taxon>
        <taxon>Pseudomonadota</taxon>
        <taxon>Alphaproteobacteria</taxon>
        <taxon>Maricaulales</taxon>
        <taxon>Robiginitomaculaceae</taxon>
        <taxon>Hellea</taxon>
    </lineage>
</organism>
<dbReference type="SUPFAM" id="SSF53474">
    <property type="entry name" value="alpha/beta-Hydrolases"/>
    <property type="match status" value="1"/>
</dbReference>
<evidence type="ECO:0000256" key="11">
    <source>
        <dbReference type="ARBA" id="ARBA00047972"/>
    </source>
</evidence>
<dbReference type="PRINTS" id="PR00111">
    <property type="entry name" value="ABHYDROLASE"/>
</dbReference>
<evidence type="ECO:0000256" key="9">
    <source>
        <dbReference type="ARBA" id="ARBA00046047"/>
    </source>
</evidence>
<comment type="catalytic activity">
    <reaction evidence="10">
        <text>S-hexadecanoyl-L-cysteinyl-[protein] + H2O = L-cysteinyl-[protein] + hexadecanoate + H(+)</text>
        <dbReference type="Rhea" id="RHEA:19233"/>
        <dbReference type="Rhea" id="RHEA-COMP:10131"/>
        <dbReference type="Rhea" id="RHEA-COMP:11032"/>
        <dbReference type="ChEBI" id="CHEBI:7896"/>
        <dbReference type="ChEBI" id="CHEBI:15377"/>
        <dbReference type="ChEBI" id="CHEBI:15378"/>
        <dbReference type="ChEBI" id="CHEBI:29950"/>
        <dbReference type="ChEBI" id="CHEBI:74151"/>
        <dbReference type="EC" id="3.1.2.22"/>
    </reaction>
    <physiologicalReaction direction="left-to-right" evidence="10">
        <dbReference type="Rhea" id="RHEA:19234"/>
    </physiologicalReaction>
</comment>
<dbReference type="AlphaFoldDB" id="A0A7C5R4M1"/>
<dbReference type="EMBL" id="DRMJ01000385">
    <property type="protein sequence ID" value="HHL43426.1"/>
    <property type="molecule type" value="Genomic_DNA"/>
</dbReference>
<evidence type="ECO:0000256" key="2">
    <source>
        <dbReference type="ARBA" id="ARBA00022801"/>
    </source>
</evidence>
<keyword evidence="3" id="KW-0809">Transit peptide</keyword>
<accession>A0A7C5R4M1</accession>
<dbReference type="InterPro" id="IPR052382">
    <property type="entry name" value="ABHD10_acyl-thioesterase"/>
</dbReference>
<comment type="caution">
    <text evidence="13">The sequence shown here is derived from an EMBL/GenBank/DDBJ whole genome shotgun (WGS) entry which is preliminary data.</text>
</comment>
<evidence type="ECO:0000256" key="10">
    <source>
        <dbReference type="ARBA" id="ARBA00047409"/>
    </source>
</evidence>
<protein>
    <recommendedName>
        <fullName evidence="5">Palmitoyl-protein thioesterase ABHD10, mitochondrial</fullName>
        <ecNumber evidence="4">3.1.1.93</ecNumber>
        <ecNumber evidence="1">3.1.2.22</ecNumber>
    </recommendedName>
    <alternativeName>
        <fullName evidence="7">Acyl-protein thioesterase ABHD10</fullName>
    </alternativeName>
    <alternativeName>
        <fullName evidence="8">Alpha/beta hydrolase domain-containing protein 10</fullName>
    </alternativeName>
    <alternativeName>
        <fullName evidence="6">Mycophenolic acid acyl-glucuronide esterase, mitochondrial</fullName>
    </alternativeName>
</protein>
<dbReference type="EC" id="3.1.2.22" evidence="1"/>
<evidence type="ECO:0000256" key="8">
    <source>
        <dbReference type="ARBA" id="ARBA00042704"/>
    </source>
</evidence>
<gene>
    <name evidence="13" type="ORF">ENJ42_07410</name>
</gene>
<evidence type="ECO:0000256" key="4">
    <source>
        <dbReference type="ARBA" id="ARBA00039132"/>
    </source>
</evidence>
<evidence type="ECO:0000256" key="6">
    <source>
        <dbReference type="ARBA" id="ARBA00041520"/>
    </source>
</evidence>
<dbReference type="InterPro" id="IPR000073">
    <property type="entry name" value="AB_hydrolase_1"/>
</dbReference>
<dbReference type="InterPro" id="IPR029058">
    <property type="entry name" value="AB_hydrolase_fold"/>
</dbReference>
<dbReference type="GO" id="GO:0102390">
    <property type="term" value="F:mycophenolic acid acyl-glucuronide esterase activity"/>
    <property type="evidence" value="ECO:0007669"/>
    <property type="project" value="UniProtKB-EC"/>
</dbReference>
<dbReference type="EC" id="3.1.1.93" evidence="4"/>
<evidence type="ECO:0000256" key="3">
    <source>
        <dbReference type="ARBA" id="ARBA00022946"/>
    </source>
</evidence>
<name>A0A7C5R4M1_9PROT</name>
<comment type="function">
    <text evidence="9">Acts as an acyl-protein thioesterase that hydrolyzes fatty acids from acylated residues in proteins. Regulates the mitochondrial S-depalmitoylation of the nucleophilic active site residue of peroxiredoxin-5/PRDX5, a key antioxidant protein, therefore modulating mitochondrial antioxidant ability. Also catalyzes the deglucuronidation of mycophenolic acid acyl-glucuronide, an active metabolite of the immunosuppressant drug mycophenolate.</text>
</comment>